<sequence>MIPTMKGTDDPIGDSITTESVEKASDDEVSGSNEEMSGSALPASAGMMGSEALPVEGTFENKEDEEDEVERRRQQEKGKDKIQGTFEIGGTSGPSSMDNVTLMTRRLPRQIEGAKGHHIGNESMQRDIREMHELLNQVIEQQICNELNS</sequence>
<protein>
    <submittedName>
        <fullName evidence="2">Uncharacterized protein</fullName>
    </submittedName>
</protein>
<proteinExistence type="predicted"/>
<name>A0AAP0KP24_9MAGN</name>
<accession>A0AAP0KP24</accession>
<comment type="caution">
    <text evidence="2">The sequence shown here is derived from an EMBL/GenBank/DDBJ whole genome shotgun (WGS) entry which is preliminary data.</text>
</comment>
<feature type="compositionally biased region" description="Basic and acidic residues" evidence="1">
    <location>
        <begin position="69"/>
        <end position="82"/>
    </location>
</feature>
<feature type="region of interest" description="Disordered" evidence="1">
    <location>
        <begin position="1"/>
        <end position="99"/>
    </location>
</feature>
<reference evidence="2 3" key="1">
    <citation type="submission" date="2024-01" db="EMBL/GenBank/DDBJ databases">
        <title>Genome assemblies of Stephania.</title>
        <authorList>
            <person name="Yang L."/>
        </authorList>
    </citation>
    <scope>NUCLEOTIDE SEQUENCE [LARGE SCALE GENOMIC DNA]</scope>
    <source>
        <strain evidence="2">QJT</strain>
        <tissue evidence="2">Leaf</tissue>
    </source>
</reference>
<evidence type="ECO:0000256" key="1">
    <source>
        <dbReference type="SAM" id="MobiDB-lite"/>
    </source>
</evidence>
<evidence type="ECO:0000313" key="2">
    <source>
        <dbReference type="EMBL" id="KAK9154952.1"/>
    </source>
</evidence>
<dbReference type="Proteomes" id="UP001417504">
    <property type="component" value="Unassembled WGS sequence"/>
</dbReference>
<organism evidence="2 3">
    <name type="scientific">Stephania japonica</name>
    <dbReference type="NCBI Taxonomy" id="461633"/>
    <lineage>
        <taxon>Eukaryota</taxon>
        <taxon>Viridiplantae</taxon>
        <taxon>Streptophyta</taxon>
        <taxon>Embryophyta</taxon>
        <taxon>Tracheophyta</taxon>
        <taxon>Spermatophyta</taxon>
        <taxon>Magnoliopsida</taxon>
        <taxon>Ranunculales</taxon>
        <taxon>Menispermaceae</taxon>
        <taxon>Menispermoideae</taxon>
        <taxon>Cissampelideae</taxon>
        <taxon>Stephania</taxon>
    </lineage>
</organism>
<dbReference type="EMBL" id="JBBNAE010000001">
    <property type="protein sequence ID" value="KAK9154952.1"/>
    <property type="molecule type" value="Genomic_DNA"/>
</dbReference>
<dbReference type="AlphaFoldDB" id="A0AAP0KP24"/>
<evidence type="ECO:0000313" key="3">
    <source>
        <dbReference type="Proteomes" id="UP001417504"/>
    </source>
</evidence>
<gene>
    <name evidence="2" type="ORF">Sjap_002432</name>
</gene>
<keyword evidence="3" id="KW-1185">Reference proteome</keyword>